<dbReference type="GO" id="GO:0000155">
    <property type="term" value="F:phosphorelay sensor kinase activity"/>
    <property type="evidence" value="ECO:0007669"/>
    <property type="project" value="InterPro"/>
</dbReference>
<dbReference type="InterPro" id="IPR011712">
    <property type="entry name" value="Sig_transdc_His_kin_sub3_dim/P"/>
</dbReference>
<dbReference type="InterPro" id="IPR050482">
    <property type="entry name" value="Sensor_HK_TwoCompSys"/>
</dbReference>
<dbReference type="OrthoDB" id="9778366at2"/>
<dbReference type="AlphaFoldDB" id="A0A2S0HTP7"/>
<feature type="coiled-coil region" evidence="9">
    <location>
        <begin position="326"/>
        <end position="357"/>
    </location>
</feature>
<keyword evidence="10" id="KW-1133">Transmembrane helix</keyword>
<keyword evidence="7" id="KW-0067">ATP-binding</keyword>
<keyword evidence="6" id="KW-0418">Kinase</keyword>
<evidence type="ECO:0000256" key="4">
    <source>
        <dbReference type="ARBA" id="ARBA00022679"/>
    </source>
</evidence>
<evidence type="ECO:0000256" key="9">
    <source>
        <dbReference type="SAM" id="Coils"/>
    </source>
</evidence>
<evidence type="ECO:0000259" key="11">
    <source>
        <dbReference type="PROSITE" id="PS50109"/>
    </source>
</evidence>
<feature type="transmembrane region" description="Helical" evidence="10">
    <location>
        <begin position="366"/>
        <end position="384"/>
    </location>
</feature>
<dbReference type="PANTHER" id="PTHR24421">
    <property type="entry name" value="NITRATE/NITRITE SENSOR PROTEIN NARX-RELATED"/>
    <property type="match status" value="1"/>
</dbReference>
<reference evidence="12 13" key="1">
    <citation type="submission" date="2018-02" db="EMBL/GenBank/DDBJ databases">
        <title>Genomic analysis of the strain RR4-38 isolated from a seawater recirculating aquaculture system.</title>
        <authorList>
            <person name="Kim Y.-S."/>
            <person name="Jang Y.H."/>
            <person name="Kim K.-H."/>
        </authorList>
    </citation>
    <scope>NUCLEOTIDE SEQUENCE [LARGE SCALE GENOMIC DNA]</scope>
    <source>
        <strain evidence="12 13">RR4-38</strain>
    </source>
</reference>
<dbReference type="SMART" id="SM00028">
    <property type="entry name" value="TPR"/>
    <property type="match status" value="5"/>
</dbReference>
<dbReference type="Pfam" id="PF02518">
    <property type="entry name" value="HATPase_c"/>
    <property type="match status" value="1"/>
</dbReference>
<dbReference type="GO" id="GO:0016020">
    <property type="term" value="C:membrane"/>
    <property type="evidence" value="ECO:0007669"/>
    <property type="project" value="InterPro"/>
</dbReference>
<dbReference type="GO" id="GO:0046983">
    <property type="term" value="F:protein dimerization activity"/>
    <property type="evidence" value="ECO:0007669"/>
    <property type="project" value="InterPro"/>
</dbReference>
<dbReference type="Pfam" id="PF13181">
    <property type="entry name" value="TPR_8"/>
    <property type="match status" value="1"/>
</dbReference>
<evidence type="ECO:0000256" key="3">
    <source>
        <dbReference type="ARBA" id="ARBA00022553"/>
    </source>
</evidence>
<accession>A0A2S0HTP7</accession>
<evidence type="ECO:0000256" key="5">
    <source>
        <dbReference type="ARBA" id="ARBA00022741"/>
    </source>
</evidence>
<sequence>MKIFSKHITKVTQRLLLLCTLFVGCELTAQSNKVEDSLKQVLAVTTNDSIKMDLYNELRKATFYSEPEISKNYTREYLELAKRVQDSFRIALAQYYMGNADITLGNYKEALPNYLLAAKYFEYSGDPGRLSSVYNGIAAAYEKHGVDSLSLKYFELSYEISKEQNDSRRMGIALNNISNIYRNRGDLQTSIEYLERARNHLAAPQYAKYFIPISINLGNGYVDMERTQDAKKIFEATLKTIDSTQDILHYGSLLRGLGGVYTQEGNSRKGLAYYERAYKAFLDHGFYDERLETMPFLIDAYYENKETLKGMNLFYEYTEAKDSIFNSEKEKNLTEALQKYEAEKKDKALLAQALTIEKNTRQKNTILILLISAVSISVLLFLFFRKRLQYQKTIASQNASLQRQRITELQQKNKLLALSSMIEGQEAERLRIAKDLHDSLGGLLSTVKAHFTTIQKQIHQLANFNLTEKTNTLIDEACIEVRRISHNMMPHALSISGLKGALEDITQNLKEDGYDVTLEIKNLHPEMESTKEVMIYRLVQEIVSNIRKHAGANTILLQLIGFKNEVNLIIEDNGQGFDYREAVLKNGLGIKSINSRVDFLDGAIEWDSKPGNGTSISINIPL</sequence>
<dbReference type="InterPro" id="IPR003594">
    <property type="entry name" value="HATPase_dom"/>
</dbReference>
<proteinExistence type="predicted"/>
<dbReference type="CDD" id="cd16917">
    <property type="entry name" value="HATPase_UhpB-NarQ-NarX-like"/>
    <property type="match status" value="1"/>
</dbReference>
<dbReference type="InterPro" id="IPR005467">
    <property type="entry name" value="His_kinase_dom"/>
</dbReference>
<dbReference type="GO" id="GO:0005524">
    <property type="term" value="F:ATP binding"/>
    <property type="evidence" value="ECO:0007669"/>
    <property type="project" value="UniProtKB-KW"/>
</dbReference>
<dbReference type="Gene3D" id="1.20.5.1930">
    <property type="match status" value="1"/>
</dbReference>
<protein>
    <recommendedName>
        <fullName evidence="2">histidine kinase</fullName>
        <ecNumber evidence="2">2.7.13.3</ecNumber>
    </recommendedName>
</protein>
<keyword evidence="10" id="KW-0472">Membrane</keyword>
<evidence type="ECO:0000256" key="8">
    <source>
        <dbReference type="ARBA" id="ARBA00023012"/>
    </source>
</evidence>
<keyword evidence="9" id="KW-0175">Coiled coil</keyword>
<dbReference type="EC" id="2.7.13.3" evidence="2"/>
<dbReference type="KEGG" id="aue:C5O00_02150"/>
<dbReference type="InterPro" id="IPR011990">
    <property type="entry name" value="TPR-like_helical_dom_sf"/>
</dbReference>
<evidence type="ECO:0000313" key="12">
    <source>
        <dbReference type="EMBL" id="AVI50032.1"/>
    </source>
</evidence>
<evidence type="ECO:0000256" key="6">
    <source>
        <dbReference type="ARBA" id="ARBA00022777"/>
    </source>
</evidence>
<dbReference type="Pfam" id="PF07730">
    <property type="entry name" value="HisKA_3"/>
    <property type="match status" value="1"/>
</dbReference>
<evidence type="ECO:0000256" key="1">
    <source>
        <dbReference type="ARBA" id="ARBA00000085"/>
    </source>
</evidence>
<gene>
    <name evidence="12" type="ORF">C5O00_02150</name>
</gene>
<keyword evidence="4" id="KW-0808">Transferase</keyword>
<dbReference type="PANTHER" id="PTHR24421:SF10">
    <property type="entry name" value="NITRATE_NITRITE SENSOR PROTEIN NARQ"/>
    <property type="match status" value="1"/>
</dbReference>
<keyword evidence="8" id="KW-0902">Two-component regulatory system</keyword>
<dbReference type="SUPFAM" id="SSF55874">
    <property type="entry name" value="ATPase domain of HSP90 chaperone/DNA topoisomerase II/histidine kinase"/>
    <property type="match status" value="1"/>
</dbReference>
<dbReference type="Gene3D" id="1.25.40.10">
    <property type="entry name" value="Tetratricopeptide repeat domain"/>
    <property type="match status" value="2"/>
</dbReference>
<evidence type="ECO:0000256" key="10">
    <source>
        <dbReference type="SAM" id="Phobius"/>
    </source>
</evidence>
<keyword evidence="13" id="KW-1185">Reference proteome</keyword>
<dbReference type="PROSITE" id="PS50109">
    <property type="entry name" value="HIS_KIN"/>
    <property type="match status" value="1"/>
</dbReference>
<organism evidence="12 13">
    <name type="scientific">Pukyongia salina</name>
    <dbReference type="NCBI Taxonomy" id="2094025"/>
    <lineage>
        <taxon>Bacteria</taxon>
        <taxon>Pseudomonadati</taxon>
        <taxon>Bacteroidota</taxon>
        <taxon>Flavobacteriia</taxon>
        <taxon>Flavobacteriales</taxon>
        <taxon>Flavobacteriaceae</taxon>
        <taxon>Pukyongia</taxon>
    </lineage>
</organism>
<comment type="catalytic activity">
    <reaction evidence="1">
        <text>ATP + protein L-histidine = ADP + protein N-phospho-L-histidine.</text>
        <dbReference type="EC" id="2.7.13.3"/>
    </reaction>
</comment>
<keyword evidence="3" id="KW-0597">Phosphoprotein</keyword>
<keyword evidence="10" id="KW-0812">Transmembrane</keyword>
<dbReference type="RefSeq" id="WP_105214512.1">
    <property type="nucleotide sequence ID" value="NZ_CP027062.1"/>
</dbReference>
<evidence type="ECO:0000256" key="2">
    <source>
        <dbReference type="ARBA" id="ARBA00012438"/>
    </source>
</evidence>
<dbReference type="InterPro" id="IPR036890">
    <property type="entry name" value="HATPase_C_sf"/>
</dbReference>
<keyword evidence="5" id="KW-0547">Nucleotide-binding</keyword>
<dbReference type="PROSITE" id="PS51257">
    <property type="entry name" value="PROKAR_LIPOPROTEIN"/>
    <property type="match status" value="1"/>
</dbReference>
<evidence type="ECO:0000256" key="7">
    <source>
        <dbReference type="ARBA" id="ARBA00022840"/>
    </source>
</evidence>
<dbReference type="Proteomes" id="UP000238442">
    <property type="component" value="Chromosome"/>
</dbReference>
<dbReference type="SUPFAM" id="SSF48452">
    <property type="entry name" value="TPR-like"/>
    <property type="match status" value="1"/>
</dbReference>
<feature type="domain" description="Histidine kinase" evidence="11">
    <location>
        <begin position="431"/>
        <end position="622"/>
    </location>
</feature>
<dbReference type="InterPro" id="IPR019734">
    <property type="entry name" value="TPR_rpt"/>
</dbReference>
<name>A0A2S0HTP7_9FLAO</name>
<dbReference type="Gene3D" id="3.30.565.10">
    <property type="entry name" value="Histidine kinase-like ATPase, C-terminal domain"/>
    <property type="match status" value="1"/>
</dbReference>
<evidence type="ECO:0000313" key="13">
    <source>
        <dbReference type="Proteomes" id="UP000238442"/>
    </source>
</evidence>
<dbReference type="EMBL" id="CP027062">
    <property type="protein sequence ID" value="AVI50032.1"/>
    <property type="molecule type" value="Genomic_DNA"/>
</dbReference>